<accession>K5WHN3</accession>
<feature type="transmembrane region" description="Helical" evidence="4">
    <location>
        <begin position="36"/>
        <end position="54"/>
    </location>
</feature>
<feature type="domain" description="Stealth protein CR1 conserved region 1" evidence="6">
    <location>
        <begin position="123"/>
        <end position="148"/>
    </location>
</feature>
<dbReference type="InterPro" id="IPR047141">
    <property type="entry name" value="Stealth"/>
</dbReference>
<dbReference type="AlphaFoldDB" id="K5WHN3"/>
<dbReference type="OrthoDB" id="263283at2759"/>
<evidence type="ECO:0000313" key="8">
    <source>
        <dbReference type="EMBL" id="EKM49742.1"/>
    </source>
</evidence>
<feature type="domain" description="Stealth protein CR3 conserved region 3" evidence="7">
    <location>
        <begin position="345"/>
        <end position="396"/>
    </location>
</feature>
<evidence type="ECO:0000256" key="4">
    <source>
        <dbReference type="SAM" id="Phobius"/>
    </source>
</evidence>
<evidence type="ECO:0000259" key="6">
    <source>
        <dbReference type="Pfam" id="PF17101"/>
    </source>
</evidence>
<keyword evidence="4" id="KW-1133">Transmembrane helix</keyword>
<keyword evidence="2" id="KW-0808">Transferase</keyword>
<feature type="region of interest" description="Disordered" evidence="3">
    <location>
        <begin position="147"/>
        <end position="170"/>
    </location>
</feature>
<keyword evidence="4" id="KW-0472">Membrane</keyword>
<dbReference type="InterPro" id="IPR031358">
    <property type="entry name" value="Stealth_CR1"/>
</dbReference>
<dbReference type="KEGG" id="pco:PHACADRAFT_265395"/>
<dbReference type="Proteomes" id="UP000008370">
    <property type="component" value="Unassembled WGS sequence"/>
</dbReference>
<evidence type="ECO:0000259" key="7">
    <source>
        <dbReference type="Pfam" id="PF17102"/>
    </source>
</evidence>
<name>K5WHN3_PHACS</name>
<dbReference type="GeneID" id="18919082"/>
<feature type="compositionally biased region" description="Basic and acidic residues" evidence="3">
    <location>
        <begin position="147"/>
        <end position="156"/>
    </location>
</feature>
<keyword evidence="4" id="KW-0812">Transmembrane</keyword>
<feature type="domain" description="Stealth protein CR2 conserved region 2" evidence="5">
    <location>
        <begin position="216"/>
        <end position="294"/>
    </location>
</feature>
<dbReference type="Pfam" id="PF17102">
    <property type="entry name" value="Stealth_CR3"/>
    <property type="match status" value="1"/>
</dbReference>
<organism evidence="8 9">
    <name type="scientific">Phanerochaete carnosa (strain HHB-10118-sp)</name>
    <name type="common">White-rot fungus</name>
    <name type="synonym">Peniophora carnosa</name>
    <dbReference type="NCBI Taxonomy" id="650164"/>
    <lineage>
        <taxon>Eukaryota</taxon>
        <taxon>Fungi</taxon>
        <taxon>Dikarya</taxon>
        <taxon>Basidiomycota</taxon>
        <taxon>Agaricomycotina</taxon>
        <taxon>Agaricomycetes</taxon>
        <taxon>Polyporales</taxon>
        <taxon>Phanerochaetaceae</taxon>
        <taxon>Phanerochaete</taxon>
    </lineage>
</organism>
<evidence type="ECO:0008006" key="10">
    <source>
        <dbReference type="Google" id="ProtNLM"/>
    </source>
</evidence>
<evidence type="ECO:0000259" key="5">
    <source>
        <dbReference type="Pfam" id="PF11380"/>
    </source>
</evidence>
<reference evidence="8 9" key="1">
    <citation type="journal article" date="2012" name="BMC Genomics">
        <title>Comparative genomics of the white-rot fungi, Phanerochaete carnosa and P. chrysosporium, to elucidate the genetic basis of the distinct wood types they colonize.</title>
        <authorList>
            <person name="Suzuki H."/>
            <person name="MacDonald J."/>
            <person name="Syed K."/>
            <person name="Salamov A."/>
            <person name="Hori C."/>
            <person name="Aerts A."/>
            <person name="Henrissat B."/>
            <person name="Wiebenga A."/>
            <person name="vanKuyk P.A."/>
            <person name="Barry K."/>
            <person name="Lindquist E."/>
            <person name="LaButti K."/>
            <person name="Lapidus A."/>
            <person name="Lucas S."/>
            <person name="Coutinho P."/>
            <person name="Gong Y."/>
            <person name="Samejima M."/>
            <person name="Mahadevan R."/>
            <person name="Abou-Zaid M."/>
            <person name="de Vries R.P."/>
            <person name="Igarashi K."/>
            <person name="Yadav J.S."/>
            <person name="Grigoriev I.V."/>
            <person name="Master E.R."/>
        </authorList>
    </citation>
    <scope>NUCLEOTIDE SEQUENCE [LARGE SCALE GENOMIC DNA]</scope>
    <source>
        <strain evidence="8 9">HHB-10118-sp</strain>
    </source>
</reference>
<evidence type="ECO:0000256" key="3">
    <source>
        <dbReference type="SAM" id="MobiDB-lite"/>
    </source>
</evidence>
<dbReference type="InterPro" id="IPR031357">
    <property type="entry name" value="Stealth_CR3"/>
</dbReference>
<dbReference type="EMBL" id="JH930480">
    <property type="protein sequence ID" value="EKM49742.1"/>
    <property type="molecule type" value="Genomic_DNA"/>
</dbReference>
<evidence type="ECO:0000313" key="9">
    <source>
        <dbReference type="Proteomes" id="UP000008370"/>
    </source>
</evidence>
<dbReference type="PANTHER" id="PTHR24045">
    <property type="match status" value="1"/>
</dbReference>
<dbReference type="InParanoid" id="K5WHN3"/>
<dbReference type="GO" id="GO:0046835">
    <property type="term" value="P:carbohydrate phosphorylation"/>
    <property type="evidence" value="ECO:0007669"/>
    <property type="project" value="TreeGrafter"/>
</dbReference>
<dbReference type="Pfam" id="PF17101">
    <property type="entry name" value="Stealth_CR1"/>
    <property type="match status" value="1"/>
</dbReference>
<evidence type="ECO:0000256" key="2">
    <source>
        <dbReference type="ARBA" id="ARBA00022679"/>
    </source>
</evidence>
<dbReference type="GO" id="GO:0005794">
    <property type="term" value="C:Golgi apparatus"/>
    <property type="evidence" value="ECO:0007669"/>
    <property type="project" value="TreeGrafter"/>
</dbReference>
<dbReference type="GO" id="GO:0003976">
    <property type="term" value="F:UDP-N-acetylglucosamine-lysosomal-enzyme N-acetylglucosaminephosphotransferase activity"/>
    <property type="evidence" value="ECO:0007669"/>
    <property type="project" value="TreeGrafter"/>
</dbReference>
<dbReference type="RefSeq" id="XP_007401796.1">
    <property type="nucleotide sequence ID" value="XM_007401734.1"/>
</dbReference>
<comment type="similarity">
    <text evidence="1">Belongs to the stealth family.</text>
</comment>
<protein>
    <recommendedName>
        <fullName evidence="10">Stealth protein CR3 conserved region 3 domain-containing protein</fullName>
    </recommendedName>
</protein>
<dbReference type="Pfam" id="PF11380">
    <property type="entry name" value="Stealth_CR2"/>
    <property type="match status" value="1"/>
</dbReference>
<proteinExistence type="inferred from homology"/>
<dbReference type="InterPro" id="IPR021520">
    <property type="entry name" value="Stealth_CR2"/>
</dbReference>
<sequence>MRYSDYIPLATHPGRPPTSATLQPPGRLHQFRYRRWAILGTGLAIGLIGFYLILSAVDTELDDDDLFEEPDYIPEYHAAYLPFEPPPQRPPSSRLTPVQVLPDHCRDAYFSTGALCYDPKIPNFDVVWTWVNGSDALLQEAKQAAEKSFAPDDPYRPKSSSEQARQYRDNDELRHSMRSVLANWKTYAGKFHLVTSDFAVPEGLPNVSLPEKWRLGQVPQWLDMENRAWRDGSVELNVVHHAEMFRPYTGKTFNSYAIESQFGNLPDVSEYIVYLNDDFYMSNPLTPRTFHTSAYGLVLRMDLGIMVSPEKPAPDEPRGEWRSMGESNVLLSDRFGARHRPYALHEAKAVSMSIIRELSAMWAPHLARAATHPFRESVSGAGDVSMFFLMAHFLVERWREALLWSWTVAKHGGLDDDWDGEIMRRAWLELGGGEGARELTVRAGLRETLEPDRVHAYLRESGHRQADKTFYVTSALDGYPYMYVTEADHHDWQWFKPSSVSEDDLPECTIWYDECFTDGGAPFERASELFKHIAFRSPQCGDCAIQVLMKANGRLGMEAFLPSPFRTVSASPNAQASEQDEVPHLSLEQRWEDGQFDVKAVLGNSPRQVNIRDWTLRLLERYRFVVGFTPYAFVMLETYENAQGALGWIDSYTDASLLCINDDVKEGEERVSDMFRNWQERRWGKPAAWERIP</sequence>
<dbReference type="PANTHER" id="PTHR24045:SF0">
    <property type="entry name" value="N-ACETYLGLUCOSAMINE-1-PHOSPHOTRANSFERASE SUBUNITS ALPHA_BETA"/>
    <property type="match status" value="1"/>
</dbReference>
<gene>
    <name evidence="8" type="ORF">PHACADRAFT_265395</name>
</gene>
<dbReference type="HOGENOM" id="CLU_005484_2_1_1"/>
<keyword evidence="9" id="KW-1185">Reference proteome</keyword>
<evidence type="ECO:0000256" key="1">
    <source>
        <dbReference type="ARBA" id="ARBA00007583"/>
    </source>
</evidence>